<evidence type="ECO:0000313" key="2">
    <source>
        <dbReference type="Proteomes" id="UP000657918"/>
    </source>
</evidence>
<comment type="caution">
    <text evidence="1">The sequence shown here is derived from an EMBL/GenBank/DDBJ whole genome shotgun (WGS) entry which is preliminary data.</text>
</comment>
<name>A0A835JR99_9ROSI</name>
<reference evidence="1 2" key="1">
    <citation type="submission" date="2020-10" db="EMBL/GenBank/DDBJ databases">
        <title>Plant Genome Project.</title>
        <authorList>
            <person name="Zhang R.-G."/>
        </authorList>
    </citation>
    <scope>NUCLEOTIDE SEQUENCE [LARGE SCALE GENOMIC DNA]</scope>
    <source>
        <strain evidence="1">FAFU-HL-1</strain>
        <tissue evidence="1">Leaf</tissue>
    </source>
</reference>
<organism evidence="1 2">
    <name type="scientific">Salix dunnii</name>
    <dbReference type="NCBI Taxonomy" id="1413687"/>
    <lineage>
        <taxon>Eukaryota</taxon>
        <taxon>Viridiplantae</taxon>
        <taxon>Streptophyta</taxon>
        <taxon>Embryophyta</taxon>
        <taxon>Tracheophyta</taxon>
        <taxon>Spermatophyta</taxon>
        <taxon>Magnoliopsida</taxon>
        <taxon>eudicotyledons</taxon>
        <taxon>Gunneridae</taxon>
        <taxon>Pentapetalae</taxon>
        <taxon>rosids</taxon>
        <taxon>fabids</taxon>
        <taxon>Malpighiales</taxon>
        <taxon>Salicaceae</taxon>
        <taxon>Saliceae</taxon>
        <taxon>Salix</taxon>
    </lineage>
</organism>
<dbReference type="Proteomes" id="UP000657918">
    <property type="component" value="Unassembled WGS sequence"/>
</dbReference>
<dbReference type="EMBL" id="JADGMS010000010">
    <property type="protein sequence ID" value="KAF9674517.1"/>
    <property type="molecule type" value="Genomic_DNA"/>
</dbReference>
<proteinExistence type="predicted"/>
<protein>
    <submittedName>
        <fullName evidence="1">Uncharacterized protein</fullName>
    </submittedName>
</protein>
<evidence type="ECO:0000313" key="1">
    <source>
        <dbReference type="EMBL" id="KAF9674517.1"/>
    </source>
</evidence>
<gene>
    <name evidence="1" type="ORF">SADUNF_Sadunf10G0135400</name>
</gene>
<keyword evidence="2" id="KW-1185">Reference proteome</keyword>
<dbReference type="AlphaFoldDB" id="A0A835JR99"/>
<accession>A0A835JR99</accession>
<sequence length="72" mass="8042">MASVKEKQMSGQIIDLTNYCPAYPPAQSSYLGSYFQLMLIAENSDPAPRFHVPKPIVFRVPFAMQGTKHSLP</sequence>